<dbReference type="EMBL" id="BMAO01002089">
    <property type="protein sequence ID" value="GFQ78165.1"/>
    <property type="molecule type" value="Genomic_DNA"/>
</dbReference>
<dbReference type="Proteomes" id="UP000887116">
    <property type="component" value="Unassembled WGS sequence"/>
</dbReference>
<name>A0A8X6IJ60_TRICU</name>
<evidence type="ECO:0000313" key="2">
    <source>
        <dbReference type="EMBL" id="GFQ78165.1"/>
    </source>
</evidence>
<dbReference type="OrthoDB" id="6423919at2759"/>
<organism evidence="2 3">
    <name type="scientific">Trichonephila clavata</name>
    <name type="common">Joro spider</name>
    <name type="synonym">Nephila clavata</name>
    <dbReference type="NCBI Taxonomy" id="2740835"/>
    <lineage>
        <taxon>Eukaryota</taxon>
        <taxon>Metazoa</taxon>
        <taxon>Ecdysozoa</taxon>
        <taxon>Arthropoda</taxon>
        <taxon>Chelicerata</taxon>
        <taxon>Arachnida</taxon>
        <taxon>Araneae</taxon>
        <taxon>Araneomorphae</taxon>
        <taxon>Entelegynae</taxon>
        <taxon>Araneoidea</taxon>
        <taxon>Nephilidae</taxon>
        <taxon>Trichonephila</taxon>
    </lineage>
</organism>
<accession>A0A8X6IJ60</accession>
<evidence type="ECO:0000313" key="3">
    <source>
        <dbReference type="Proteomes" id="UP000887116"/>
    </source>
</evidence>
<feature type="signal peptide" evidence="1">
    <location>
        <begin position="1"/>
        <end position="25"/>
    </location>
</feature>
<evidence type="ECO:0000256" key="1">
    <source>
        <dbReference type="SAM" id="SignalP"/>
    </source>
</evidence>
<reference evidence="2" key="1">
    <citation type="submission" date="2020-07" db="EMBL/GenBank/DDBJ databases">
        <title>Multicomponent nature underlies the extraordinary mechanical properties of spider dragline silk.</title>
        <authorList>
            <person name="Kono N."/>
            <person name="Nakamura H."/>
            <person name="Mori M."/>
            <person name="Yoshida Y."/>
            <person name="Ohtoshi R."/>
            <person name="Malay A.D."/>
            <person name="Moran D.A.P."/>
            <person name="Tomita M."/>
            <person name="Numata K."/>
            <person name="Arakawa K."/>
        </authorList>
    </citation>
    <scope>NUCLEOTIDE SEQUENCE</scope>
</reference>
<keyword evidence="3" id="KW-1185">Reference proteome</keyword>
<sequence length="216" mass="25293">MVYLHTQILCISITLFALALGGIEGQQHKHIVHHTGKATDLNHVDPSNIHHHQVPGNSTGSHVHHYSYRLPGKSTNHTYRYKVPGKSVNHTFRYKRPGQVHHHSYRYKNPGKVHRHTYRYKQPGKVDHHSYRYKVPGTVDHHKYRYRLPGKTDTHTYRYRLPQLEKKKPVTGVYYIINMMYNYFAVGGHLTGVPPVDILLLRYYMAEGPRKFCPQK</sequence>
<protein>
    <submittedName>
        <fullName evidence="2">Uncharacterized protein</fullName>
    </submittedName>
</protein>
<proteinExistence type="predicted"/>
<feature type="chain" id="PRO_5036488046" evidence="1">
    <location>
        <begin position="26"/>
        <end position="216"/>
    </location>
</feature>
<gene>
    <name evidence="2" type="ORF">TNCT_475211</name>
</gene>
<comment type="caution">
    <text evidence="2">The sequence shown here is derived from an EMBL/GenBank/DDBJ whole genome shotgun (WGS) entry which is preliminary data.</text>
</comment>
<keyword evidence="1" id="KW-0732">Signal</keyword>
<dbReference type="AlphaFoldDB" id="A0A8X6IJ60"/>